<evidence type="ECO:0000256" key="4">
    <source>
        <dbReference type="ARBA" id="ARBA00022475"/>
    </source>
</evidence>
<protein>
    <submittedName>
        <fullName evidence="10">Cobalamin biosynthesis protein CbiB</fullName>
    </submittedName>
</protein>
<sequence length="302" mass="31972">MSILLALLVDALFGEPPNWLHPVAWIGRLLGWVGRPLTSLGPRPAFAAGAVLWVLGALVFVAPFVFAAHVLRLAPAWVAWIATGLLLKPLLALRVLIGEVRAVETALGDGLEAGRLRLARIVSRDTSCLTEAEVRESALESLSENLSDSVVAPLFWFALLGLPGAALYRFANTADAMWGYRGAWEWAGKWAARADDLLNLVPARLTALLLAAFGSHPLDTLRHLGGEAARTPSPNSGWPMAALALSHGIRLGKPGVYVLNPDGATPAEGVVPACIRHVRRTAWAAALLLGAAGAVIARCCHA</sequence>
<keyword evidence="8 9" id="KW-0472">Membrane</keyword>
<organism evidence="10">
    <name type="scientific">mine drainage metagenome</name>
    <dbReference type="NCBI Taxonomy" id="410659"/>
    <lineage>
        <taxon>unclassified sequences</taxon>
        <taxon>metagenomes</taxon>
        <taxon>ecological metagenomes</taxon>
    </lineage>
</organism>
<proteinExistence type="inferred from homology"/>
<dbReference type="Pfam" id="PF03186">
    <property type="entry name" value="CobD_Cbib"/>
    <property type="match status" value="1"/>
</dbReference>
<keyword evidence="6 9" id="KW-0812">Transmembrane</keyword>
<name>A0A1J5SVX3_9ZZZZ</name>
<dbReference type="NCBIfam" id="TIGR00380">
    <property type="entry name" value="cobal_cbiB"/>
    <property type="match status" value="1"/>
</dbReference>
<keyword evidence="4" id="KW-1003">Cell membrane</keyword>
<comment type="pathway">
    <text evidence="2">Cofactor biosynthesis; adenosylcobalamin biosynthesis.</text>
</comment>
<feature type="transmembrane region" description="Helical" evidence="9">
    <location>
        <begin position="77"/>
        <end position="97"/>
    </location>
</feature>
<evidence type="ECO:0000256" key="1">
    <source>
        <dbReference type="ARBA" id="ARBA00004651"/>
    </source>
</evidence>
<evidence type="ECO:0000256" key="7">
    <source>
        <dbReference type="ARBA" id="ARBA00022989"/>
    </source>
</evidence>
<dbReference type="AlphaFoldDB" id="A0A1J5SVX3"/>
<dbReference type="PANTHER" id="PTHR34308">
    <property type="entry name" value="COBALAMIN BIOSYNTHESIS PROTEIN CBIB"/>
    <property type="match status" value="1"/>
</dbReference>
<dbReference type="HAMAP" id="MF_00024">
    <property type="entry name" value="CobD_CbiB"/>
    <property type="match status" value="1"/>
</dbReference>
<dbReference type="InterPro" id="IPR004485">
    <property type="entry name" value="Cobalamin_biosynth_CobD/CbiB"/>
</dbReference>
<evidence type="ECO:0000256" key="2">
    <source>
        <dbReference type="ARBA" id="ARBA00004953"/>
    </source>
</evidence>
<dbReference type="GO" id="GO:0009236">
    <property type="term" value="P:cobalamin biosynthetic process"/>
    <property type="evidence" value="ECO:0007669"/>
    <property type="project" value="UniProtKB-UniPathway"/>
</dbReference>
<comment type="caution">
    <text evidence="10">The sequence shown here is derived from an EMBL/GenBank/DDBJ whole genome shotgun (WGS) entry which is preliminary data.</text>
</comment>
<dbReference type="GO" id="GO:0048472">
    <property type="term" value="F:threonine-phosphate decarboxylase activity"/>
    <property type="evidence" value="ECO:0007669"/>
    <property type="project" value="InterPro"/>
</dbReference>
<comment type="subcellular location">
    <subcellularLocation>
        <location evidence="1">Cell membrane</location>
        <topology evidence="1">Multi-pass membrane protein</topology>
    </subcellularLocation>
</comment>
<evidence type="ECO:0000256" key="3">
    <source>
        <dbReference type="ARBA" id="ARBA00006263"/>
    </source>
</evidence>
<accession>A0A1J5SVX3</accession>
<evidence type="ECO:0000256" key="5">
    <source>
        <dbReference type="ARBA" id="ARBA00022573"/>
    </source>
</evidence>
<evidence type="ECO:0000256" key="9">
    <source>
        <dbReference type="SAM" id="Phobius"/>
    </source>
</evidence>
<comment type="similarity">
    <text evidence="3">Belongs to the CobD/CbiB family.</text>
</comment>
<evidence type="ECO:0000256" key="8">
    <source>
        <dbReference type="ARBA" id="ARBA00023136"/>
    </source>
</evidence>
<keyword evidence="5" id="KW-0169">Cobalamin biosynthesis</keyword>
<feature type="transmembrane region" description="Helical" evidence="9">
    <location>
        <begin position="45"/>
        <end position="70"/>
    </location>
</feature>
<feature type="transmembrane region" description="Helical" evidence="9">
    <location>
        <begin position="150"/>
        <end position="171"/>
    </location>
</feature>
<dbReference type="UniPathway" id="UPA00148"/>
<dbReference type="PANTHER" id="PTHR34308:SF1">
    <property type="entry name" value="COBALAMIN BIOSYNTHESIS PROTEIN CBIB"/>
    <property type="match status" value="1"/>
</dbReference>
<keyword evidence="7 9" id="KW-1133">Transmembrane helix</keyword>
<evidence type="ECO:0000256" key="6">
    <source>
        <dbReference type="ARBA" id="ARBA00022692"/>
    </source>
</evidence>
<dbReference type="EMBL" id="MLJW01000033">
    <property type="protein sequence ID" value="OIR08208.1"/>
    <property type="molecule type" value="Genomic_DNA"/>
</dbReference>
<evidence type="ECO:0000313" key="10">
    <source>
        <dbReference type="EMBL" id="OIR08208.1"/>
    </source>
</evidence>
<dbReference type="GO" id="GO:0005886">
    <property type="term" value="C:plasma membrane"/>
    <property type="evidence" value="ECO:0007669"/>
    <property type="project" value="UniProtKB-SubCell"/>
</dbReference>
<gene>
    <name evidence="10" type="primary">cbiB_7</name>
    <name evidence="10" type="ORF">GALL_97110</name>
</gene>
<reference evidence="10" key="1">
    <citation type="submission" date="2016-10" db="EMBL/GenBank/DDBJ databases">
        <title>Sequence of Gallionella enrichment culture.</title>
        <authorList>
            <person name="Poehlein A."/>
            <person name="Muehling M."/>
            <person name="Daniel R."/>
        </authorList>
    </citation>
    <scope>NUCLEOTIDE SEQUENCE</scope>
</reference>